<proteinExistence type="predicted"/>
<name>A0A5M8FGC9_9GAMM</name>
<dbReference type="PROSITE" id="PS51318">
    <property type="entry name" value="TAT"/>
    <property type="match status" value="1"/>
</dbReference>
<dbReference type="PANTHER" id="PTHR46018:SF3">
    <property type="entry name" value="ARYLSULFATASE"/>
    <property type="match status" value="1"/>
</dbReference>
<dbReference type="SUPFAM" id="SSF56281">
    <property type="entry name" value="Metallo-hydrolase/oxidoreductase"/>
    <property type="match status" value="1"/>
</dbReference>
<sequence length="585" mass="65023">MTMTDSSSHSAERSDAYSENLECTQTGLTRREALKRSGLALGSLVFGGTALKLFADDMQQGNTCPVCDPLDCEDKPPCDWGSLLKARRYRYFDHLPPFFPFSRTTATTIQPLHENELRITFMGSSIPPNLRQAQQMMSIFVEVGWDPGTQQPKDQFVFDCGSGVCTNYNNMNVGFGRMNKVFLTHLHGDHMSDLTHIYCFGPSSDRKSPLFVWGPGPSDVESPTNSGIYYDDGTNAFCRHLRAACRWHTESFGFQTTSYSAYDPATPYTWGLPCEPVPVGDGDPAHDDPIDDAYAMIPIELKVVDYDPDDNVAYDNAETGVKITYFPVIHARKGSIGYKLEWRTPSGETLSMIYTGDTKPEQLSVDAACNNGDGVDVFIHEMGVPAQIWAMKNTNATTPPDEHSASVQQMLMVQNSSHSPQGAFGYVLSQITPLPRLTVATHFPTSDDTVACALKSVRQHVDVVQGNEHPWLREKPRIRTKHRRCWNLPRITWSFDLMVISVTPNQIVEKKGVVPEIGNVATYQPPPGTVYPDGSPIPYGFNAPKYGSLDDNGFPVGDPYAQIDTTTQYCPCDEYGNCNYREDGY</sequence>
<dbReference type="RefSeq" id="WP_150094327.1">
    <property type="nucleotide sequence ID" value="NZ_JBFUOH010000017.1"/>
</dbReference>
<organism evidence="1 2">
    <name type="scientific">Thiohalocapsa marina</name>
    <dbReference type="NCBI Taxonomy" id="424902"/>
    <lineage>
        <taxon>Bacteria</taxon>
        <taxon>Pseudomonadati</taxon>
        <taxon>Pseudomonadota</taxon>
        <taxon>Gammaproteobacteria</taxon>
        <taxon>Chromatiales</taxon>
        <taxon>Chromatiaceae</taxon>
        <taxon>Thiohalocapsa</taxon>
    </lineage>
</organism>
<keyword evidence="2" id="KW-1185">Reference proteome</keyword>
<evidence type="ECO:0000313" key="1">
    <source>
        <dbReference type="EMBL" id="KAA6183474.1"/>
    </source>
</evidence>
<dbReference type="GO" id="GO:0042781">
    <property type="term" value="F:3'-tRNA processing endoribonuclease activity"/>
    <property type="evidence" value="ECO:0007669"/>
    <property type="project" value="TreeGrafter"/>
</dbReference>
<comment type="caution">
    <text evidence="1">The sequence shown here is derived from an EMBL/GenBank/DDBJ whole genome shotgun (WGS) entry which is preliminary data.</text>
</comment>
<reference evidence="1 2" key="1">
    <citation type="submission" date="2019-09" db="EMBL/GenBank/DDBJ databases">
        <title>Whole-genome sequence of the purple sulfur bacterium Thiohalocapsa marina DSM 19078.</title>
        <authorList>
            <person name="Kyndt J.A."/>
            <person name="Meyer T.E."/>
        </authorList>
    </citation>
    <scope>NUCLEOTIDE SEQUENCE [LARGE SCALE GENOMIC DNA]</scope>
    <source>
        <strain evidence="1 2">DSM 19078</strain>
    </source>
</reference>
<dbReference type="PANTHER" id="PTHR46018">
    <property type="entry name" value="ZINC PHOSPHODIESTERASE ELAC PROTEIN 1"/>
    <property type="match status" value="1"/>
</dbReference>
<keyword evidence="1" id="KW-0378">Hydrolase</keyword>
<dbReference type="EMBL" id="VWXX01000032">
    <property type="protein sequence ID" value="KAA6183474.1"/>
    <property type="molecule type" value="Genomic_DNA"/>
</dbReference>
<dbReference type="AlphaFoldDB" id="A0A5M8FGC9"/>
<dbReference type="OrthoDB" id="9803916at2"/>
<gene>
    <name evidence="1" type="ORF">F2Q65_15530</name>
</gene>
<dbReference type="InterPro" id="IPR006311">
    <property type="entry name" value="TAT_signal"/>
</dbReference>
<dbReference type="Proteomes" id="UP000322981">
    <property type="component" value="Unassembled WGS sequence"/>
</dbReference>
<accession>A0A5M8FGC9</accession>
<dbReference type="Gene3D" id="3.60.15.10">
    <property type="entry name" value="Ribonuclease Z/Hydroxyacylglutathione hydrolase-like"/>
    <property type="match status" value="1"/>
</dbReference>
<protein>
    <submittedName>
        <fullName evidence="1">MBL fold metallo-hydrolase</fullName>
    </submittedName>
</protein>
<evidence type="ECO:0000313" key="2">
    <source>
        <dbReference type="Proteomes" id="UP000322981"/>
    </source>
</evidence>
<dbReference type="InterPro" id="IPR036866">
    <property type="entry name" value="RibonucZ/Hydroxyglut_hydro"/>
</dbReference>